<keyword evidence="1" id="KW-1133">Transmembrane helix</keyword>
<accession>A0A1L8QT12</accession>
<proteinExistence type="predicted"/>
<dbReference type="Proteomes" id="UP000182149">
    <property type="component" value="Unassembled WGS sequence"/>
</dbReference>
<evidence type="ECO:0000256" key="1">
    <source>
        <dbReference type="SAM" id="Phobius"/>
    </source>
</evidence>
<keyword evidence="1" id="KW-0812">Transmembrane</keyword>
<keyword evidence="1" id="KW-0472">Membrane</keyword>
<dbReference type="RefSeq" id="WP_071874803.1">
    <property type="nucleotide sequence ID" value="NZ_JBHSHF010000023.1"/>
</dbReference>
<protein>
    <submittedName>
        <fullName evidence="2">Uncharacterized protein</fullName>
    </submittedName>
</protein>
<name>A0A1L8QT12_9ENTE</name>
<dbReference type="AlphaFoldDB" id="A0A1L8QT12"/>
<dbReference type="STRING" id="328396.RU93_GL002102"/>
<reference evidence="2 3" key="1">
    <citation type="submission" date="2014-12" db="EMBL/GenBank/DDBJ databases">
        <title>Draft genome sequences of 29 type strains of Enterococci.</title>
        <authorList>
            <person name="Zhong Z."/>
            <person name="Sun Z."/>
            <person name="Liu W."/>
            <person name="Zhang W."/>
            <person name="Zhang H."/>
        </authorList>
    </citation>
    <scope>NUCLEOTIDE SEQUENCE [LARGE SCALE GENOMIC DNA]</scope>
    <source>
        <strain evidence="2 3">DSM 17690</strain>
    </source>
</reference>
<sequence length="77" mass="9594">MKRKTIGLYLVLLIGLSTINWRGAIGIVVLILLYDWLFELEDNQEQEENQRYYHYLQEWEAEKRRDERIKKFMEEEW</sequence>
<evidence type="ECO:0000313" key="3">
    <source>
        <dbReference type="Proteomes" id="UP000182149"/>
    </source>
</evidence>
<organism evidence="2 3">
    <name type="scientific">Enterococcus aquimarinus</name>
    <dbReference type="NCBI Taxonomy" id="328396"/>
    <lineage>
        <taxon>Bacteria</taxon>
        <taxon>Bacillati</taxon>
        <taxon>Bacillota</taxon>
        <taxon>Bacilli</taxon>
        <taxon>Lactobacillales</taxon>
        <taxon>Enterococcaceae</taxon>
        <taxon>Enterococcus</taxon>
    </lineage>
</organism>
<evidence type="ECO:0000313" key="2">
    <source>
        <dbReference type="EMBL" id="OJG10586.1"/>
    </source>
</evidence>
<dbReference type="EMBL" id="JXKD01000007">
    <property type="protein sequence ID" value="OJG10586.1"/>
    <property type="molecule type" value="Genomic_DNA"/>
</dbReference>
<keyword evidence="3" id="KW-1185">Reference proteome</keyword>
<comment type="caution">
    <text evidence="2">The sequence shown here is derived from an EMBL/GenBank/DDBJ whole genome shotgun (WGS) entry which is preliminary data.</text>
</comment>
<gene>
    <name evidence="2" type="ORF">RU93_GL002102</name>
</gene>
<feature type="transmembrane region" description="Helical" evidence="1">
    <location>
        <begin position="7"/>
        <end position="34"/>
    </location>
</feature>